<protein>
    <submittedName>
        <fullName evidence="2">Rad51 protein</fullName>
    </submittedName>
</protein>
<proteinExistence type="predicted"/>
<dbReference type="InterPro" id="IPR013632">
    <property type="entry name" value="Rad51_C"/>
</dbReference>
<dbReference type="RefSeq" id="WP_149798351.1">
    <property type="nucleotide sequence ID" value="NZ_FNBO01000004.1"/>
</dbReference>
<sequence length="229" mass="25377">MSASRRQPRVELPELDSGLTLIDVDVDPGVTPVQSLLLDRVFAGTGDAYWVDAAGTAQTTRLRELAPDQRYLDRIHVARGFTAYQQTSLLDRLAGEQVTSPSVVVVTGIDRLYRDSDSSTKHAKQLLVRSIAALARAARVHDVPVIVTRSREDDFRKLVVNAAKTHLYCQKTQFGPRFTDAAGDVDALVYNLGDGWVQTTLAYWQEVLAHRAQRYDSPVVSEEAVSRVI</sequence>
<dbReference type="AlphaFoldDB" id="A0A1G7L8T1"/>
<dbReference type="Gene3D" id="3.40.50.300">
    <property type="entry name" value="P-loop containing nucleotide triphosphate hydrolases"/>
    <property type="match status" value="1"/>
</dbReference>
<reference evidence="2 3" key="1">
    <citation type="submission" date="2016-10" db="EMBL/GenBank/DDBJ databases">
        <authorList>
            <person name="Varghese N."/>
            <person name="Submissions S."/>
        </authorList>
    </citation>
    <scope>NUCLEOTIDE SEQUENCE [LARGE SCALE GENOMIC DNA]</scope>
    <source>
        <strain evidence="2 3">CGMCC 1.3527</strain>
    </source>
</reference>
<dbReference type="Pfam" id="PF08423">
    <property type="entry name" value="Rad51"/>
    <property type="match status" value="1"/>
</dbReference>
<keyword evidence="3" id="KW-1185">Reference proteome</keyword>
<feature type="domain" description="Rad51-like C-terminal" evidence="1">
    <location>
        <begin position="43"/>
        <end position="149"/>
    </location>
</feature>
<accession>A0A1G7L8T1</accession>
<dbReference type="EMBL" id="FNBO01000004">
    <property type="protein sequence ID" value="SDF45888.1"/>
    <property type="molecule type" value="Genomic_DNA"/>
</dbReference>
<evidence type="ECO:0000313" key="2">
    <source>
        <dbReference type="EMBL" id="SDF45888.1"/>
    </source>
</evidence>
<evidence type="ECO:0000259" key="1">
    <source>
        <dbReference type="Pfam" id="PF08423"/>
    </source>
</evidence>
<evidence type="ECO:0000313" key="3">
    <source>
        <dbReference type="Proteomes" id="UP000324020"/>
    </source>
</evidence>
<gene>
    <name evidence="2" type="ORF">SAMN04488067_104259</name>
</gene>
<organism evidence="2 3">
    <name type="scientific">Halorubrum xinjiangense</name>
    <dbReference type="NCBI Taxonomy" id="261291"/>
    <lineage>
        <taxon>Archaea</taxon>
        <taxon>Methanobacteriati</taxon>
        <taxon>Methanobacteriota</taxon>
        <taxon>Stenosarchaea group</taxon>
        <taxon>Halobacteria</taxon>
        <taxon>Halobacteriales</taxon>
        <taxon>Haloferacaceae</taxon>
        <taxon>Halorubrum</taxon>
    </lineage>
</organism>
<dbReference type="Proteomes" id="UP000324020">
    <property type="component" value="Unassembled WGS sequence"/>
</dbReference>
<dbReference type="InterPro" id="IPR027417">
    <property type="entry name" value="P-loop_NTPase"/>
</dbReference>
<dbReference type="OrthoDB" id="359367at2157"/>
<name>A0A1G7L8T1_9EURY</name>